<accession>A0A7Y6BUJ9</accession>
<evidence type="ECO:0000313" key="1">
    <source>
        <dbReference type="EMBL" id="NUU75066.1"/>
    </source>
</evidence>
<comment type="caution">
    <text evidence="1">The sequence shown here is derived from an EMBL/GenBank/DDBJ whole genome shotgun (WGS) entry which is preliminary data.</text>
</comment>
<sequence length="58" mass="7095">MAKVNRKPKKDLKYDMQTRKIGQRELEMTQEALCLLRNHKYLVLDCYLRRKRGEKELD</sequence>
<name>A0A7Y6BUJ9_9BACL</name>
<protein>
    <submittedName>
        <fullName evidence="1">Uncharacterized protein</fullName>
    </submittedName>
</protein>
<evidence type="ECO:0000313" key="2">
    <source>
        <dbReference type="Proteomes" id="UP000526125"/>
    </source>
</evidence>
<keyword evidence="2" id="KW-1185">Reference proteome</keyword>
<gene>
    <name evidence="1" type="ORF">HP552_07410</name>
</gene>
<organism evidence="1 2">
    <name type="scientific">Paenibacillus xylanilyticus</name>
    <dbReference type="NCBI Taxonomy" id="248903"/>
    <lineage>
        <taxon>Bacteria</taxon>
        <taxon>Bacillati</taxon>
        <taxon>Bacillota</taxon>
        <taxon>Bacilli</taxon>
        <taxon>Bacillales</taxon>
        <taxon>Paenibacillaceae</taxon>
        <taxon>Paenibacillus</taxon>
    </lineage>
</organism>
<reference evidence="1 2" key="1">
    <citation type="submission" date="2020-05" db="EMBL/GenBank/DDBJ databases">
        <title>Genome Sequencing of Type Strains.</title>
        <authorList>
            <person name="Lemaire J.F."/>
            <person name="Inderbitzin P."/>
            <person name="Gregorio O.A."/>
            <person name="Collins S.B."/>
            <person name="Wespe N."/>
            <person name="Knight-Connoni V."/>
        </authorList>
    </citation>
    <scope>NUCLEOTIDE SEQUENCE [LARGE SCALE GENOMIC DNA]</scope>
    <source>
        <strain evidence="1 2">LMG 21957</strain>
    </source>
</reference>
<dbReference type="EMBL" id="JABMCB010000165">
    <property type="protein sequence ID" value="NUU75066.1"/>
    <property type="molecule type" value="Genomic_DNA"/>
</dbReference>
<dbReference type="RefSeq" id="WP_175394922.1">
    <property type="nucleotide sequence ID" value="NZ_JABMCB010000165.1"/>
</dbReference>
<dbReference type="Proteomes" id="UP000526125">
    <property type="component" value="Unassembled WGS sequence"/>
</dbReference>
<proteinExistence type="predicted"/>
<dbReference type="AlphaFoldDB" id="A0A7Y6BUJ9"/>